<dbReference type="EC" id="7.1.2.2" evidence="11"/>
<evidence type="ECO:0000259" key="14">
    <source>
        <dbReference type="Pfam" id="PF16886"/>
    </source>
</evidence>
<evidence type="ECO:0000313" key="16">
    <source>
        <dbReference type="EMBL" id="KON31568.1"/>
    </source>
</evidence>
<dbReference type="GO" id="GO:0005524">
    <property type="term" value="F:ATP binding"/>
    <property type="evidence" value="ECO:0007669"/>
    <property type="project" value="UniProtKB-UniRule"/>
</dbReference>
<dbReference type="InterPro" id="IPR022878">
    <property type="entry name" value="V-ATPase_asu"/>
</dbReference>
<dbReference type="GO" id="GO:0046933">
    <property type="term" value="F:proton-transporting ATP synthase activity, rotational mechanism"/>
    <property type="evidence" value="ECO:0007669"/>
    <property type="project" value="UniProtKB-UniRule"/>
</dbReference>
<dbReference type="SUPFAM" id="SSF52540">
    <property type="entry name" value="P-loop containing nucleoside triphosphate hydrolases"/>
    <property type="match status" value="1"/>
</dbReference>
<evidence type="ECO:0000259" key="13">
    <source>
        <dbReference type="Pfam" id="PF02874"/>
    </source>
</evidence>
<dbReference type="AlphaFoldDB" id="A0A0M0BSK1"/>
<comment type="caution">
    <text evidence="16">The sequence shown here is derived from an EMBL/GenBank/DDBJ whole genome shotgun (WGS) entry which is preliminary data.</text>
</comment>
<dbReference type="InterPro" id="IPR036121">
    <property type="entry name" value="ATPase_F1/V1/A1_a/bsu_N_sf"/>
</dbReference>
<gene>
    <name evidence="11" type="primary">atpA</name>
    <name evidence="16" type="ORF">AC482_00370</name>
</gene>
<comment type="catalytic activity">
    <reaction evidence="11">
        <text>ATP + H2O + 4 H(+)(in) = ADP + phosphate + 5 H(+)(out)</text>
        <dbReference type="Rhea" id="RHEA:57720"/>
        <dbReference type="ChEBI" id="CHEBI:15377"/>
        <dbReference type="ChEBI" id="CHEBI:15378"/>
        <dbReference type="ChEBI" id="CHEBI:30616"/>
        <dbReference type="ChEBI" id="CHEBI:43474"/>
        <dbReference type="ChEBI" id="CHEBI:456216"/>
        <dbReference type="EC" id="7.1.2.2"/>
    </reaction>
</comment>
<comment type="subcellular location">
    <subcellularLocation>
        <location evidence="11">Cell membrane</location>
        <topology evidence="11">Peripheral membrane protein</topology>
    </subcellularLocation>
</comment>
<feature type="domain" description="ATPsynthase alpha/beta subunit barrel-sandwich" evidence="14">
    <location>
        <begin position="108"/>
        <end position="191"/>
    </location>
</feature>
<comment type="similarity">
    <text evidence="1 11">Belongs to the ATPase alpha/beta chains family.</text>
</comment>
<evidence type="ECO:0000256" key="9">
    <source>
        <dbReference type="ARBA" id="ARBA00023136"/>
    </source>
</evidence>
<keyword evidence="10 11" id="KW-0066">ATP synthesis</keyword>
<evidence type="ECO:0000259" key="12">
    <source>
        <dbReference type="Pfam" id="PF00006"/>
    </source>
</evidence>
<dbReference type="EMBL" id="LFWZ01000002">
    <property type="protein sequence ID" value="KON31568.1"/>
    <property type="molecule type" value="Genomic_DNA"/>
</dbReference>
<keyword evidence="7 11" id="KW-1278">Translocase</keyword>
<dbReference type="PATRIC" id="fig|1685127.3.peg.1420"/>
<comment type="subunit">
    <text evidence="11">Has multiple subunits with at least A(3), B(3), C, D, E, F, H, I and proteolipid K(x).</text>
</comment>
<evidence type="ECO:0000256" key="2">
    <source>
        <dbReference type="ARBA" id="ARBA00022448"/>
    </source>
</evidence>
<proteinExistence type="inferred from homology"/>
<protein>
    <recommendedName>
        <fullName evidence="11">A-type ATP synthase subunit A</fullName>
        <ecNumber evidence="11">7.1.2.2</ecNumber>
    </recommendedName>
</protein>
<dbReference type="HAMAP" id="MF_00309">
    <property type="entry name" value="ATP_synth_A_arch"/>
    <property type="match status" value="1"/>
</dbReference>
<dbReference type="Proteomes" id="UP000037210">
    <property type="component" value="Unassembled WGS sequence"/>
</dbReference>
<dbReference type="Pfam" id="PF00006">
    <property type="entry name" value="ATP-synt_ab"/>
    <property type="match status" value="1"/>
</dbReference>
<dbReference type="Gene3D" id="2.40.30.20">
    <property type="match status" value="1"/>
</dbReference>
<dbReference type="SUPFAM" id="SSF47917">
    <property type="entry name" value="C-terminal domain of alpha and beta subunits of F1 ATP synthase"/>
    <property type="match status" value="1"/>
</dbReference>
<accession>A0A0M0BSK1</accession>
<dbReference type="InterPro" id="IPR023366">
    <property type="entry name" value="ATP_synth_asu-like_sf"/>
</dbReference>
<keyword evidence="8 11" id="KW-0406">Ion transport</keyword>
<keyword evidence="4 11" id="KW-0547">Nucleotide-binding</keyword>
<feature type="domain" description="ATPase F1/V1/A1 complex alpha/beta subunit N-terminal" evidence="13">
    <location>
        <begin position="6"/>
        <end position="66"/>
    </location>
</feature>
<keyword evidence="2 11" id="KW-0813">Transport</keyword>
<dbReference type="NCBIfam" id="NF003220">
    <property type="entry name" value="PRK04192.1"/>
    <property type="match status" value="1"/>
</dbReference>
<dbReference type="Gene3D" id="3.40.50.300">
    <property type="entry name" value="P-loop containing nucleotide triphosphate hydrolases"/>
    <property type="match status" value="1"/>
</dbReference>
<dbReference type="Gene3D" id="2.40.50.100">
    <property type="match status" value="1"/>
</dbReference>
<evidence type="ECO:0000256" key="5">
    <source>
        <dbReference type="ARBA" id="ARBA00022781"/>
    </source>
</evidence>
<evidence type="ECO:0000256" key="10">
    <source>
        <dbReference type="ARBA" id="ARBA00023310"/>
    </source>
</evidence>
<name>A0A0M0BSK1_9ARCH</name>
<keyword evidence="9 11" id="KW-0472">Membrane</keyword>
<evidence type="ECO:0000256" key="7">
    <source>
        <dbReference type="ARBA" id="ARBA00022967"/>
    </source>
</evidence>
<dbReference type="SUPFAM" id="SSF50615">
    <property type="entry name" value="N-terminal domain of alpha and beta subunits of F1 ATP synthase"/>
    <property type="match status" value="1"/>
</dbReference>
<feature type="domain" description="ATP synthase A/B type C-terminal" evidence="15">
    <location>
        <begin position="444"/>
        <end position="541"/>
    </location>
</feature>
<evidence type="ECO:0000256" key="3">
    <source>
        <dbReference type="ARBA" id="ARBA00022475"/>
    </source>
</evidence>
<evidence type="ECO:0000256" key="6">
    <source>
        <dbReference type="ARBA" id="ARBA00022840"/>
    </source>
</evidence>
<dbReference type="FunFam" id="2.40.50.100:FF:000008">
    <property type="entry name" value="V-type proton ATPase catalytic subunit A"/>
    <property type="match status" value="1"/>
</dbReference>
<dbReference type="CDD" id="cd18111">
    <property type="entry name" value="ATP-synt_V_A-type_alpha_C"/>
    <property type="match status" value="1"/>
</dbReference>
<dbReference type="PANTHER" id="PTHR43607:SF1">
    <property type="entry name" value="H(+)-TRANSPORTING TWO-SECTOR ATPASE"/>
    <property type="match status" value="1"/>
</dbReference>
<evidence type="ECO:0000256" key="1">
    <source>
        <dbReference type="ARBA" id="ARBA00008936"/>
    </source>
</evidence>
<dbReference type="InterPro" id="IPR024034">
    <property type="entry name" value="ATPase_F1/V1_b/a_C"/>
</dbReference>
<dbReference type="InterPro" id="IPR031686">
    <property type="entry name" value="ATP-synth_a_Xtn"/>
</dbReference>
<feature type="binding site" evidence="11">
    <location>
        <begin position="229"/>
        <end position="236"/>
    </location>
    <ligand>
        <name>ATP</name>
        <dbReference type="ChEBI" id="CHEBI:30616"/>
    </ligand>
</feature>
<evidence type="ECO:0000256" key="11">
    <source>
        <dbReference type="HAMAP-Rule" id="MF_00309"/>
    </source>
</evidence>
<dbReference type="InterPro" id="IPR055190">
    <property type="entry name" value="ATP-synt_VA_C"/>
</dbReference>
<dbReference type="PANTHER" id="PTHR43607">
    <property type="entry name" value="V-TYPE PROTON ATPASE CATALYTIC SUBUNIT A"/>
    <property type="match status" value="1"/>
</dbReference>
<dbReference type="Gene3D" id="1.10.1140.10">
    <property type="entry name" value="Bovine Mitochondrial F1-atpase, Atp Synthase Beta Chain, Chain D, domain 3"/>
    <property type="match status" value="1"/>
</dbReference>
<keyword evidence="5 11" id="KW-0375">Hydrogen ion transport</keyword>
<keyword evidence="6 11" id="KW-0067">ATP-binding</keyword>
<organism evidence="16 17">
    <name type="scientific">miscellaneous Crenarchaeota group-15 archaeon DG-45</name>
    <dbReference type="NCBI Taxonomy" id="1685127"/>
    <lineage>
        <taxon>Archaea</taxon>
        <taxon>Candidatus Bathyarchaeota</taxon>
        <taxon>MCG-15</taxon>
    </lineage>
</organism>
<dbReference type="Pfam" id="PF02874">
    <property type="entry name" value="ATP-synt_ab_N"/>
    <property type="match status" value="1"/>
</dbReference>
<evidence type="ECO:0000256" key="4">
    <source>
        <dbReference type="ARBA" id="ARBA00022741"/>
    </source>
</evidence>
<feature type="domain" description="ATPase F1/V1/A1 complex alpha/beta subunit nucleotide-binding" evidence="12">
    <location>
        <begin position="209"/>
        <end position="431"/>
    </location>
</feature>
<reference evidence="16 17" key="1">
    <citation type="submission" date="2015-06" db="EMBL/GenBank/DDBJ databases">
        <title>New insights into the roles of widespread benthic archaea in carbon and nitrogen cycling.</title>
        <authorList>
            <person name="Lazar C.S."/>
            <person name="Baker B.J."/>
            <person name="Seitz K.W."/>
            <person name="Hyde A.S."/>
            <person name="Dick G.J."/>
            <person name="Hinrichs K.-U."/>
            <person name="Teske A.P."/>
        </authorList>
    </citation>
    <scope>NUCLEOTIDE SEQUENCE [LARGE SCALE GENOMIC DNA]</scope>
    <source>
        <strain evidence="16">DG-45</strain>
    </source>
</reference>
<dbReference type="GO" id="GO:0005886">
    <property type="term" value="C:plasma membrane"/>
    <property type="evidence" value="ECO:0007669"/>
    <property type="project" value="UniProtKB-SubCell"/>
</dbReference>
<dbReference type="GO" id="GO:0042777">
    <property type="term" value="P:proton motive force-driven plasma membrane ATP synthesis"/>
    <property type="evidence" value="ECO:0007669"/>
    <property type="project" value="UniProtKB-UniRule"/>
</dbReference>
<dbReference type="InterPro" id="IPR027417">
    <property type="entry name" value="P-loop_NTPase"/>
</dbReference>
<sequence length="584" mass="65309">MGSIDRINGSLVIAKFEAEPKIGDLVEVGNLRLMGEIVRLSEETAYIQCYEVTSGLKPGEPVVDLGRPLIAELGPGIMGTIVDGIERSEIELWKLTGPFVTRGTNIVPIEREKQWAFEPKVKLGDRVAGGDVLGTVQETASFEHRILVPPYLEGAIEAIEAGDFTVEDIIGVLRTSRGAEELRMMQTWPVRRPRPYRERLPLEMPLMTGQRVIDTFFPVAKGGAASIPGGFGTGKTVMLQQVSKWADADIIILIGCGERGNEMADVVAHFPEITDPRSGRHLIERTVIIANVSNMPVSAREASIYMGVTLAEYYRDQGYDVAVMADSTSRWAEALRDISGRLEEIPAESGYPAYLADRIAEIYERAGRVVTLGSQQRVGSVTILGAVSPPGGDFSEPVTTHTLRFIGTFWALDSELAFRRHFPAINWLRSFTRYMDVASRWWSQYDRSWEEIRAVALQLLEEASEIEETARIIGEKALPDEQRLVLLMAEMLREGFLVQSAFHEVDTYCEAEKQTSLLKILIDFYNMAEPLIRQGVTIEKVREMAIVSELMRLKERKGLEPIEEARIDMRGQITKLAEEYEVSI</sequence>
<evidence type="ECO:0000256" key="8">
    <source>
        <dbReference type="ARBA" id="ARBA00023065"/>
    </source>
</evidence>
<dbReference type="CDD" id="cd01134">
    <property type="entry name" value="V_A-ATPase_A"/>
    <property type="match status" value="1"/>
</dbReference>
<dbReference type="Pfam" id="PF16886">
    <property type="entry name" value="ATP-synt_ab_Xtn"/>
    <property type="match status" value="1"/>
</dbReference>
<keyword evidence="3 11" id="KW-1003">Cell membrane</keyword>
<dbReference type="GO" id="GO:0046961">
    <property type="term" value="F:proton-transporting ATPase activity, rotational mechanism"/>
    <property type="evidence" value="ECO:0007669"/>
    <property type="project" value="InterPro"/>
</dbReference>
<comment type="function">
    <text evidence="11">Component of the A-type ATP synthase that produces ATP from ADP in the presence of a proton gradient across the membrane. The A chain is the catalytic subunit.</text>
</comment>
<evidence type="ECO:0000313" key="17">
    <source>
        <dbReference type="Proteomes" id="UP000037210"/>
    </source>
</evidence>
<dbReference type="Pfam" id="PF22919">
    <property type="entry name" value="ATP-synt_VA_C"/>
    <property type="match status" value="1"/>
</dbReference>
<dbReference type="InterPro" id="IPR004100">
    <property type="entry name" value="ATPase_F1/V1/A1_a/bsu_N"/>
</dbReference>
<dbReference type="InterPro" id="IPR000194">
    <property type="entry name" value="ATPase_F1/V1/A1_a/bsu_nucl-bd"/>
</dbReference>
<evidence type="ECO:0000259" key="15">
    <source>
        <dbReference type="Pfam" id="PF22919"/>
    </source>
</evidence>